<dbReference type="SMART" id="SM00863">
    <property type="entry name" value="tRNA_SAD"/>
    <property type="match status" value="1"/>
</dbReference>
<dbReference type="InterPro" id="IPR033728">
    <property type="entry name" value="ThrRS_core"/>
</dbReference>
<feature type="binding site" evidence="13">
    <location>
        <position position="521"/>
    </location>
    <ligand>
        <name>Zn(2+)</name>
        <dbReference type="ChEBI" id="CHEBI:29105"/>
        <note>catalytic</note>
    </ligand>
</feature>
<dbReference type="InterPro" id="IPR047246">
    <property type="entry name" value="ThrRS_anticodon"/>
</dbReference>
<dbReference type="NCBIfam" id="TIGR00418">
    <property type="entry name" value="thrS"/>
    <property type="match status" value="1"/>
</dbReference>
<comment type="subcellular location">
    <subcellularLocation>
        <location evidence="13">Cytoplasm</location>
    </subcellularLocation>
</comment>
<evidence type="ECO:0000256" key="12">
    <source>
        <dbReference type="ARBA" id="ARBA00049515"/>
    </source>
</evidence>
<dbReference type="Pfam" id="PF02824">
    <property type="entry name" value="TGS"/>
    <property type="match status" value="1"/>
</dbReference>
<dbReference type="CDD" id="cd01667">
    <property type="entry name" value="TGS_ThrRS"/>
    <property type="match status" value="1"/>
</dbReference>
<dbReference type="CDD" id="cd00860">
    <property type="entry name" value="ThrRS_anticodon"/>
    <property type="match status" value="1"/>
</dbReference>
<feature type="binding site" evidence="13">
    <location>
        <position position="391"/>
    </location>
    <ligand>
        <name>Zn(2+)</name>
        <dbReference type="ChEBI" id="CHEBI:29105"/>
        <note>catalytic</note>
    </ligand>
</feature>
<dbReference type="PANTHER" id="PTHR11451:SF44">
    <property type="entry name" value="THREONINE--TRNA LIGASE, CHLOROPLASTIC_MITOCHONDRIAL 2"/>
    <property type="match status" value="1"/>
</dbReference>
<dbReference type="InterPro" id="IPR002320">
    <property type="entry name" value="Thr-tRNA-ligase_IIa"/>
</dbReference>
<dbReference type="SUPFAM" id="SSF81271">
    <property type="entry name" value="TGS-like"/>
    <property type="match status" value="1"/>
</dbReference>
<protein>
    <recommendedName>
        <fullName evidence="13">Threonine--tRNA ligase</fullName>
        <ecNumber evidence="13">6.1.1.3</ecNumber>
    </recommendedName>
    <alternativeName>
        <fullName evidence="13">Threonyl-tRNA synthetase</fullName>
        <shortName evidence="13">ThrRS</shortName>
    </alternativeName>
</protein>
<dbReference type="InterPro" id="IPR012947">
    <property type="entry name" value="tRNA_SAD"/>
</dbReference>
<evidence type="ECO:0000256" key="10">
    <source>
        <dbReference type="ARBA" id="ARBA00022917"/>
    </source>
</evidence>
<proteinExistence type="inferred from homology"/>
<dbReference type="InterPro" id="IPR012675">
    <property type="entry name" value="Beta-grasp_dom_sf"/>
</dbReference>
<dbReference type="Gene3D" id="3.40.50.800">
    <property type="entry name" value="Anticodon-binding domain"/>
    <property type="match status" value="1"/>
</dbReference>
<dbReference type="InterPro" id="IPR006195">
    <property type="entry name" value="aa-tRNA-synth_II"/>
</dbReference>
<evidence type="ECO:0000256" key="4">
    <source>
        <dbReference type="ARBA" id="ARBA00022598"/>
    </source>
</evidence>
<comment type="subunit">
    <text evidence="13">Homodimer.</text>
</comment>
<feature type="binding site" evidence="13">
    <location>
        <position position="340"/>
    </location>
    <ligand>
        <name>Zn(2+)</name>
        <dbReference type="ChEBI" id="CHEBI:29105"/>
        <note>catalytic</note>
    </ligand>
</feature>
<keyword evidence="5 13" id="KW-0479">Metal-binding</keyword>
<evidence type="ECO:0000313" key="16">
    <source>
        <dbReference type="EMBL" id="MFC5190803.1"/>
    </source>
</evidence>
<evidence type="ECO:0000256" key="1">
    <source>
        <dbReference type="ARBA" id="ARBA00008226"/>
    </source>
</evidence>
<feature type="domain" description="TGS" evidence="15">
    <location>
        <begin position="3"/>
        <end position="64"/>
    </location>
</feature>
<dbReference type="InterPro" id="IPR018163">
    <property type="entry name" value="Thr/Ala-tRNA-synth_IIc_edit"/>
</dbReference>
<dbReference type="InterPro" id="IPR004154">
    <property type="entry name" value="Anticodon-bd"/>
</dbReference>
<dbReference type="Gene3D" id="3.30.980.10">
    <property type="entry name" value="Threonyl-trna Synthetase, Chain A, domain 2"/>
    <property type="match status" value="1"/>
</dbReference>
<dbReference type="Pfam" id="PF03129">
    <property type="entry name" value="HGTP_anticodon"/>
    <property type="match status" value="1"/>
</dbReference>
<evidence type="ECO:0000256" key="8">
    <source>
        <dbReference type="ARBA" id="ARBA00022840"/>
    </source>
</evidence>
<accession>A0ABW0BUB2</accession>
<dbReference type="InterPro" id="IPR012676">
    <property type="entry name" value="TGS-like"/>
</dbReference>
<keyword evidence="9 13" id="KW-0694">RNA-binding</keyword>
<evidence type="ECO:0000259" key="15">
    <source>
        <dbReference type="PROSITE" id="PS51880"/>
    </source>
</evidence>
<evidence type="ECO:0000259" key="14">
    <source>
        <dbReference type="PROSITE" id="PS50862"/>
    </source>
</evidence>
<dbReference type="RefSeq" id="WP_377912237.1">
    <property type="nucleotide sequence ID" value="NZ_JBHSKS010000002.1"/>
</dbReference>
<dbReference type="PROSITE" id="PS51880">
    <property type="entry name" value="TGS"/>
    <property type="match status" value="1"/>
</dbReference>
<dbReference type="CDD" id="cd00771">
    <property type="entry name" value="ThrRS_core"/>
    <property type="match status" value="1"/>
</dbReference>
<evidence type="ECO:0000256" key="9">
    <source>
        <dbReference type="ARBA" id="ARBA00022884"/>
    </source>
</evidence>
<dbReference type="InterPro" id="IPR002314">
    <property type="entry name" value="aa-tRNA-synt_IIb"/>
</dbReference>
<dbReference type="PRINTS" id="PR01047">
    <property type="entry name" value="TRNASYNTHTHR"/>
</dbReference>
<dbReference type="Gene3D" id="3.30.930.10">
    <property type="entry name" value="Bira Bifunctional Protein, Domain 2"/>
    <property type="match status" value="1"/>
</dbReference>
<dbReference type="InterPro" id="IPR045864">
    <property type="entry name" value="aa-tRNA-synth_II/BPL/LPL"/>
</dbReference>
<keyword evidence="6 13" id="KW-0547">Nucleotide-binding</keyword>
<name>A0ABW0BUB2_9BACT</name>
<comment type="similarity">
    <text evidence="1 13">Belongs to the class-II aminoacyl-tRNA synthetase family.</text>
</comment>
<evidence type="ECO:0000256" key="13">
    <source>
        <dbReference type="HAMAP-Rule" id="MF_00184"/>
    </source>
</evidence>
<dbReference type="GO" id="GO:0004829">
    <property type="term" value="F:threonine-tRNA ligase activity"/>
    <property type="evidence" value="ECO:0007669"/>
    <property type="project" value="UniProtKB-EC"/>
</dbReference>
<keyword evidence="2 13" id="KW-0963">Cytoplasm</keyword>
<organism evidence="16 17">
    <name type="scientific">Algoriphagus aquatilis</name>
    <dbReference type="NCBI Taxonomy" id="490186"/>
    <lineage>
        <taxon>Bacteria</taxon>
        <taxon>Pseudomonadati</taxon>
        <taxon>Bacteroidota</taxon>
        <taxon>Cytophagia</taxon>
        <taxon>Cytophagales</taxon>
        <taxon>Cyclobacteriaceae</taxon>
        <taxon>Algoriphagus</taxon>
    </lineage>
</organism>
<gene>
    <name evidence="13 16" type="primary">thrS</name>
    <name evidence="16" type="ORF">ACFPIK_03425</name>
</gene>
<keyword evidence="11 13" id="KW-0030">Aminoacyl-tRNA synthetase</keyword>
<evidence type="ECO:0000256" key="3">
    <source>
        <dbReference type="ARBA" id="ARBA00022555"/>
    </source>
</evidence>
<keyword evidence="4 13" id="KW-0436">Ligase</keyword>
<dbReference type="Gene3D" id="3.30.54.20">
    <property type="match status" value="1"/>
</dbReference>
<dbReference type="Gene3D" id="3.10.20.30">
    <property type="match status" value="1"/>
</dbReference>
<dbReference type="Pfam" id="PF00587">
    <property type="entry name" value="tRNA-synt_2b"/>
    <property type="match status" value="1"/>
</dbReference>
<dbReference type="SUPFAM" id="SSF55681">
    <property type="entry name" value="Class II aaRS and biotin synthetases"/>
    <property type="match status" value="1"/>
</dbReference>
<sequence length="649" mass="74129">MSQQINITLPDGSVRVYDKGTTGLQIAASISEGLARNVLAAKVNGHVWDASREIHEDSNLQLLTWNDLEGKSTFWHSSAHLMAEALESLFPGIKFGIGPPIETGFYYDVDFGDHKLEGEELEMIENKIMELAKLKSEFIRKEVSKKDAVAYFQEKGDEYKLDLLEGLEDGSITFYEQGNFTDLCRGPHIPNTGFIKAVKLTNIAGAYWRGDEKRKMLTRIYGVTFPKAQELKDYLTLLEEAKKRDHRKLGRELELFMFSEKVGMGLPLWLPKGTLLRERLVAFMKRAQDKSGYQQVTTPHIGSKVLYETSGHYEKYGKDSFQPITTPHEGETFLLKPMNCPHHCEIYKHKPRSYKDLPIRYAEFGTVYRYEQSGELHGLTRVRGFTQDDAHIFCRPDQVKEEFIKVIDLVLYVFKALGFDDYTAQISLRDPENKQKYIGSDEAWEKAESSIIEACAEKGMETVTELGEAAFYGPKLDFMVKDALGRKWQLGTIQVDYQLPERFQLEYIGSDNQKHRPVMIHRAPFGSLERFVAVLIEHCGGEFPLWLAPEQINILPISEKFIQYAEEIKGILEDAGITGQLDNRDEKIGRKIRDAEVKKVPFMLIVGEKEQEEGKVAVRKHGQGDLGSFSIEEFINYFQGIISESLKKE</sequence>
<evidence type="ECO:0000256" key="7">
    <source>
        <dbReference type="ARBA" id="ARBA00022833"/>
    </source>
</evidence>
<dbReference type="SUPFAM" id="SSF55186">
    <property type="entry name" value="ThrRS/AlaRS common domain"/>
    <property type="match status" value="1"/>
</dbReference>
<dbReference type="HAMAP" id="MF_00184">
    <property type="entry name" value="Thr_tRNA_synth"/>
    <property type="match status" value="1"/>
</dbReference>
<keyword evidence="7 13" id="KW-0862">Zinc</keyword>
<feature type="domain" description="Aminoacyl-transfer RNA synthetases class-II family profile" evidence="14">
    <location>
        <begin position="245"/>
        <end position="544"/>
    </location>
</feature>
<dbReference type="Proteomes" id="UP001596163">
    <property type="component" value="Unassembled WGS sequence"/>
</dbReference>
<evidence type="ECO:0000256" key="2">
    <source>
        <dbReference type="ARBA" id="ARBA00022490"/>
    </source>
</evidence>
<evidence type="ECO:0000256" key="6">
    <source>
        <dbReference type="ARBA" id="ARBA00022741"/>
    </source>
</evidence>
<comment type="caution">
    <text evidence="16">The sequence shown here is derived from an EMBL/GenBank/DDBJ whole genome shotgun (WGS) entry which is preliminary data.</text>
</comment>
<dbReference type="SUPFAM" id="SSF52954">
    <property type="entry name" value="Class II aaRS ABD-related"/>
    <property type="match status" value="1"/>
</dbReference>
<comment type="catalytic activity">
    <reaction evidence="12 13">
        <text>tRNA(Thr) + L-threonine + ATP = L-threonyl-tRNA(Thr) + AMP + diphosphate + H(+)</text>
        <dbReference type="Rhea" id="RHEA:24624"/>
        <dbReference type="Rhea" id="RHEA-COMP:9670"/>
        <dbReference type="Rhea" id="RHEA-COMP:9704"/>
        <dbReference type="ChEBI" id="CHEBI:15378"/>
        <dbReference type="ChEBI" id="CHEBI:30616"/>
        <dbReference type="ChEBI" id="CHEBI:33019"/>
        <dbReference type="ChEBI" id="CHEBI:57926"/>
        <dbReference type="ChEBI" id="CHEBI:78442"/>
        <dbReference type="ChEBI" id="CHEBI:78534"/>
        <dbReference type="ChEBI" id="CHEBI:456215"/>
        <dbReference type="EC" id="6.1.1.3"/>
    </reaction>
</comment>
<comment type="cofactor">
    <cofactor evidence="13">
        <name>Zn(2+)</name>
        <dbReference type="ChEBI" id="CHEBI:29105"/>
    </cofactor>
    <text evidence="13">Binds 1 zinc ion per subunit.</text>
</comment>
<comment type="caution">
    <text evidence="13">Lacks conserved residue(s) required for the propagation of feature annotation.</text>
</comment>
<evidence type="ECO:0000313" key="17">
    <source>
        <dbReference type="Proteomes" id="UP001596163"/>
    </source>
</evidence>
<keyword evidence="10 13" id="KW-0648">Protein biosynthesis</keyword>
<dbReference type="InterPro" id="IPR004095">
    <property type="entry name" value="TGS"/>
</dbReference>
<dbReference type="PANTHER" id="PTHR11451">
    <property type="entry name" value="THREONINE-TRNA LIGASE"/>
    <property type="match status" value="1"/>
</dbReference>
<reference evidence="17" key="1">
    <citation type="journal article" date="2019" name="Int. J. Syst. Evol. Microbiol.">
        <title>The Global Catalogue of Microorganisms (GCM) 10K type strain sequencing project: providing services to taxonomists for standard genome sequencing and annotation.</title>
        <authorList>
            <consortium name="The Broad Institute Genomics Platform"/>
            <consortium name="The Broad Institute Genome Sequencing Center for Infectious Disease"/>
            <person name="Wu L."/>
            <person name="Ma J."/>
        </authorList>
    </citation>
    <scope>NUCLEOTIDE SEQUENCE [LARGE SCALE GENOMIC DNA]</scope>
    <source>
        <strain evidence="17">CGMCC 1.7030</strain>
    </source>
</reference>
<dbReference type="PROSITE" id="PS50862">
    <property type="entry name" value="AA_TRNA_LIGASE_II"/>
    <property type="match status" value="1"/>
</dbReference>
<keyword evidence="3 13" id="KW-0820">tRNA-binding</keyword>
<dbReference type="EC" id="6.1.1.3" evidence="13"/>
<dbReference type="InterPro" id="IPR036621">
    <property type="entry name" value="Anticodon-bd_dom_sf"/>
</dbReference>
<keyword evidence="17" id="KW-1185">Reference proteome</keyword>
<dbReference type="EMBL" id="JBHSKS010000002">
    <property type="protein sequence ID" value="MFC5190803.1"/>
    <property type="molecule type" value="Genomic_DNA"/>
</dbReference>
<keyword evidence="8 13" id="KW-0067">ATP-binding</keyword>
<evidence type="ECO:0000256" key="11">
    <source>
        <dbReference type="ARBA" id="ARBA00023146"/>
    </source>
</evidence>
<evidence type="ECO:0000256" key="5">
    <source>
        <dbReference type="ARBA" id="ARBA00022723"/>
    </source>
</evidence>
<dbReference type="Pfam" id="PF07973">
    <property type="entry name" value="tRNA_SAD"/>
    <property type="match status" value="1"/>
</dbReference>